<proteinExistence type="predicted"/>
<dbReference type="PANTHER" id="PTHR32432:SF3">
    <property type="entry name" value="ETHANOLAMINE UTILIZATION PROTEIN EUTJ"/>
    <property type="match status" value="1"/>
</dbReference>
<evidence type="ECO:0000313" key="2">
    <source>
        <dbReference type="Proteomes" id="UP000016368"/>
    </source>
</evidence>
<protein>
    <submittedName>
        <fullName evidence="1">Type IV pilus assembly protein PilM</fullName>
    </submittedName>
</protein>
<accession>F3KS39</accession>
<reference evidence="1 2" key="1">
    <citation type="journal article" date="2011" name="EMBO J.">
        <title>Structural diversity of bacterial flagellar motors.</title>
        <authorList>
            <person name="Chen S."/>
            <person name="Beeby M."/>
            <person name="Murphy G.E."/>
            <person name="Leadbetter J.R."/>
            <person name="Hendrixson D.R."/>
            <person name="Briegel A."/>
            <person name="Li Z."/>
            <person name="Shi J."/>
            <person name="Tocheva E.I."/>
            <person name="Muller A."/>
            <person name="Dobro M.J."/>
            <person name="Jensen G.J."/>
        </authorList>
    </citation>
    <scope>NUCLEOTIDE SEQUENCE [LARGE SCALE GENOMIC DNA]</scope>
    <source>
        <strain evidence="1 2">ATCC 19624</strain>
    </source>
</reference>
<dbReference type="AlphaFoldDB" id="F3KS39"/>
<name>F3KS39_9BURK</name>
<dbReference type="Proteomes" id="UP000016368">
    <property type="component" value="Unassembled WGS sequence"/>
</dbReference>
<dbReference type="InterPro" id="IPR043129">
    <property type="entry name" value="ATPase_NBD"/>
</dbReference>
<dbReference type="InterPro" id="IPR005883">
    <property type="entry name" value="PilM"/>
</dbReference>
<dbReference type="InterPro" id="IPR050696">
    <property type="entry name" value="FtsA/MreB"/>
</dbReference>
<dbReference type="Gene3D" id="3.30.1490.300">
    <property type="match status" value="1"/>
</dbReference>
<dbReference type="STRING" id="887062.HGR_06341"/>
<comment type="caution">
    <text evidence="1">The sequence shown here is derived from an EMBL/GenBank/DDBJ whole genome shotgun (WGS) entry which is preliminary data.</text>
</comment>
<evidence type="ECO:0000313" key="1">
    <source>
        <dbReference type="EMBL" id="EGI77399.1"/>
    </source>
</evidence>
<gene>
    <name evidence="1" type="ORF">HGR_06341</name>
</gene>
<dbReference type="SUPFAM" id="SSF53067">
    <property type="entry name" value="Actin-like ATPase domain"/>
    <property type="match status" value="1"/>
</dbReference>
<dbReference type="Pfam" id="PF11104">
    <property type="entry name" value="PilM_2"/>
    <property type="match status" value="1"/>
</dbReference>
<organism evidence="1 2">
    <name type="scientific">Hylemonella gracilis ATCC 19624</name>
    <dbReference type="NCBI Taxonomy" id="887062"/>
    <lineage>
        <taxon>Bacteria</taxon>
        <taxon>Pseudomonadati</taxon>
        <taxon>Pseudomonadota</taxon>
        <taxon>Betaproteobacteria</taxon>
        <taxon>Burkholderiales</taxon>
        <taxon>Comamonadaceae</taxon>
        <taxon>Hylemonella</taxon>
    </lineage>
</organism>
<sequence length="379" mass="40681">MGLDLQPDAVRLVGLGQTRQGQPTLEHCGCEPLSPAWMVDGRIDDFTAVTQAVSRLLRRARPRTDRVALALPEAAVITRRITLPITLPQAPSRDALDARVRAEAEQLLPFPLQEVYLDYGVVARRAVADAGASVQPTQVCAPLSSAVDVLLVAARRERVRDLQALAEAVGLEPVAVDVATFAARRGMLHLLSRSARAQVPPQARPAAGTPPARAVLELRADRMGWWLVRGDQIVEEGERVGHPGAGPGRPGDLDPALAVVSDLAQALSRAWNVQGQSSGDGEFHHALGSGAVGLEAVWLTGEPQACAAWAEPLSRLLACPCRVANPFEGMPHRRQPPWRIVRRSRKGVEGRESESAAPETGAAWAYLQACGLALRQFQP</sequence>
<dbReference type="eggNOG" id="COG4972">
    <property type="taxonomic scope" value="Bacteria"/>
</dbReference>
<dbReference type="PANTHER" id="PTHR32432">
    <property type="entry name" value="CELL DIVISION PROTEIN FTSA-RELATED"/>
    <property type="match status" value="1"/>
</dbReference>
<dbReference type="Gene3D" id="3.30.420.40">
    <property type="match status" value="1"/>
</dbReference>
<dbReference type="EMBL" id="AEGR01000048">
    <property type="protein sequence ID" value="EGI77399.1"/>
    <property type="molecule type" value="Genomic_DNA"/>
</dbReference>
<keyword evidence="2" id="KW-1185">Reference proteome</keyword>